<gene>
    <name evidence="2" type="ORF">WMY93_004036</name>
</gene>
<feature type="region of interest" description="Disordered" evidence="1">
    <location>
        <begin position="129"/>
        <end position="162"/>
    </location>
</feature>
<reference evidence="3" key="1">
    <citation type="submission" date="2024-04" db="EMBL/GenBank/DDBJ databases">
        <title>Salinicola lusitanus LLJ914,a marine bacterium isolated from the Okinawa Trough.</title>
        <authorList>
            <person name="Li J."/>
        </authorList>
    </citation>
    <scope>NUCLEOTIDE SEQUENCE [LARGE SCALE GENOMIC DNA]</scope>
</reference>
<protein>
    <submittedName>
        <fullName evidence="2">Uncharacterized protein</fullName>
    </submittedName>
</protein>
<dbReference type="Proteomes" id="UP001460270">
    <property type="component" value="Unassembled WGS sequence"/>
</dbReference>
<evidence type="ECO:0000313" key="3">
    <source>
        <dbReference type="Proteomes" id="UP001460270"/>
    </source>
</evidence>
<keyword evidence="3" id="KW-1185">Reference proteome</keyword>
<accession>A0AAW0Q2F2</accession>
<name>A0AAW0Q2F2_9GOBI</name>
<proteinExistence type="predicted"/>
<sequence length="190" mass="20303">MQFRGVWRTRIQSQVSQGGKTEFWWLTKLLRLQVATQKFPETEEASSAGLEAGQKPLERVASLPEAVVEVGLVVEVNQKAKVAEASLADPTAEVEGALKEGTSVMKLGQGQAAWSADVGDRIGDHPEWREVSDGGSEADTGEPGAPVVLKNEAGDGSGGGPEARENVVEFCIFLEQDPHLLADLPLWAAN</sequence>
<evidence type="ECO:0000313" key="2">
    <source>
        <dbReference type="EMBL" id="KAK7933140.1"/>
    </source>
</evidence>
<evidence type="ECO:0000256" key="1">
    <source>
        <dbReference type="SAM" id="MobiDB-lite"/>
    </source>
</evidence>
<comment type="caution">
    <text evidence="2">The sequence shown here is derived from an EMBL/GenBank/DDBJ whole genome shotgun (WGS) entry which is preliminary data.</text>
</comment>
<dbReference type="EMBL" id="JBBPFD010000003">
    <property type="protein sequence ID" value="KAK7933140.1"/>
    <property type="molecule type" value="Genomic_DNA"/>
</dbReference>
<dbReference type="AlphaFoldDB" id="A0AAW0Q2F2"/>
<organism evidence="2 3">
    <name type="scientific">Mugilogobius chulae</name>
    <name type="common">yellowstripe goby</name>
    <dbReference type="NCBI Taxonomy" id="88201"/>
    <lineage>
        <taxon>Eukaryota</taxon>
        <taxon>Metazoa</taxon>
        <taxon>Chordata</taxon>
        <taxon>Craniata</taxon>
        <taxon>Vertebrata</taxon>
        <taxon>Euteleostomi</taxon>
        <taxon>Actinopterygii</taxon>
        <taxon>Neopterygii</taxon>
        <taxon>Teleostei</taxon>
        <taxon>Neoteleostei</taxon>
        <taxon>Acanthomorphata</taxon>
        <taxon>Gobiaria</taxon>
        <taxon>Gobiiformes</taxon>
        <taxon>Gobioidei</taxon>
        <taxon>Gobiidae</taxon>
        <taxon>Gobionellinae</taxon>
        <taxon>Mugilogobius</taxon>
    </lineage>
</organism>